<dbReference type="EMBL" id="PVNK01000086">
    <property type="protein sequence ID" value="PRQ03423.1"/>
    <property type="molecule type" value="Genomic_DNA"/>
</dbReference>
<accession>A0A2S9YEA5</accession>
<name>A0A2S9YEA5_9BACT</name>
<keyword evidence="2" id="KW-1185">Reference proteome</keyword>
<evidence type="ECO:0000313" key="2">
    <source>
        <dbReference type="Proteomes" id="UP000237968"/>
    </source>
</evidence>
<gene>
    <name evidence="1" type="ORF">ENSA5_16290</name>
</gene>
<comment type="caution">
    <text evidence="1">The sequence shown here is derived from an EMBL/GenBank/DDBJ whole genome shotgun (WGS) entry which is preliminary data.</text>
</comment>
<proteinExistence type="predicted"/>
<reference evidence="1 2" key="1">
    <citation type="submission" date="2018-03" db="EMBL/GenBank/DDBJ databases">
        <title>Draft Genome Sequences of the Obligatory Marine Myxobacteria Enhygromyxa salina SWB005.</title>
        <authorList>
            <person name="Poehlein A."/>
            <person name="Moghaddam J.A."/>
            <person name="Harms H."/>
            <person name="Alanjari M."/>
            <person name="Koenig G.M."/>
            <person name="Daniel R."/>
            <person name="Schaeberle T.F."/>
        </authorList>
    </citation>
    <scope>NUCLEOTIDE SEQUENCE [LARGE SCALE GENOMIC DNA]</scope>
    <source>
        <strain evidence="1 2">SWB005</strain>
    </source>
</reference>
<sequence>MIADPRVESIAFAELESTDDPQPSFILGRCCVEDLECACTVVNGADLEQGQRGSTGERGIDGVVLERGHEQLVDDRSASDGETVELGDQPGLGAAKFVEGVVGSFETVGPDLEQEVGLLEVPFDGVPEEPHVWRR</sequence>
<organism evidence="1 2">
    <name type="scientific">Enhygromyxa salina</name>
    <dbReference type="NCBI Taxonomy" id="215803"/>
    <lineage>
        <taxon>Bacteria</taxon>
        <taxon>Pseudomonadati</taxon>
        <taxon>Myxococcota</taxon>
        <taxon>Polyangia</taxon>
        <taxon>Nannocystales</taxon>
        <taxon>Nannocystaceae</taxon>
        <taxon>Enhygromyxa</taxon>
    </lineage>
</organism>
<dbReference type="AlphaFoldDB" id="A0A2S9YEA5"/>
<evidence type="ECO:0000313" key="1">
    <source>
        <dbReference type="EMBL" id="PRQ03423.1"/>
    </source>
</evidence>
<protein>
    <submittedName>
        <fullName evidence="1">Uncharacterized protein</fullName>
    </submittedName>
</protein>
<dbReference type="Proteomes" id="UP000237968">
    <property type="component" value="Unassembled WGS sequence"/>
</dbReference>